<dbReference type="PANTHER" id="PTHR10174:SF220">
    <property type="entry name" value="LD41874P"/>
    <property type="match status" value="1"/>
</dbReference>
<gene>
    <name evidence="2" type="ORF">TCEB3V08_LOCUS3390</name>
</gene>
<dbReference type="AlphaFoldDB" id="A0A7R9CJK9"/>
<dbReference type="InterPro" id="IPR036273">
    <property type="entry name" value="CRAL/TRIO_N_dom_sf"/>
</dbReference>
<dbReference type="PRINTS" id="PR00180">
    <property type="entry name" value="CRETINALDHBP"/>
</dbReference>
<protein>
    <recommendedName>
        <fullName evidence="1">CRAL-TRIO domain-containing protein</fullName>
    </recommendedName>
</protein>
<name>A0A7R9CJK9_TIMCR</name>
<feature type="domain" description="CRAL-TRIO" evidence="1">
    <location>
        <begin position="120"/>
        <end position="319"/>
    </location>
</feature>
<dbReference type="InterPro" id="IPR036865">
    <property type="entry name" value="CRAL-TRIO_dom_sf"/>
</dbReference>
<dbReference type="Gene3D" id="1.10.8.20">
    <property type="entry name" value="N-terminal domain of phosphatidylinositol transfer protein sec14p"/>
    <property type="match status" value="1"/>
</dbReference>
<dbReference type="GO" id="GO:0016020">
    <property type="term" value="C:membrane"/>
    <property type="evidence" value="ECO:0007669"/>
    <property type="project" value="TreeGrafter"/>
</dbReference>
<evidence type="ECO:0000259" key="1">
    <source>
        <dbReference type="PROSITE" id="PS50191"/>
    </source>
</evidence>
<sequence length="359" mass="42475">MFERVFVMTERFKIDGKCPTLKMGDYTLQLELDELGEECERIAREELRETPEVVADALRKLKELIRDEKDLNVSLEDYFLIRFLRPCKFYPHSALERIRKFYKFRLKNPHLADGLSPIYEKNVFEQDLITVLPKRTQNFHRLITIEIGKKWKPRACSLDDIFKAGMIVLEGAVLEPRTQVCGSEIIIDLEGLSMKQVMQFSPSFAFNLAHFVQECIPLRLKHIHHVNQPYIFNLVFAIFKPFLSEKLRNRECIPLRLKHIHHVNQPYIFNLVFAIFKPFLSEKLRNRIHFHGSDWSSLHSYIDPECLPTKYGGLMDIPENTGPKLHELLCLFKEAFDGRYQWRHVEYCQGKPGLRRQRQ</sequence>
<dbReference type="GO" id="GO:1902936">
    <property type="term" value="F:phosphatidylinositol bisphosphate binding"/>
    <property type="evidence" value="ECO:0007669"/>
    <property type="project" value="TreeGrafter"/>
</dbReference>
<dbReference type="SUPFAM" id="SSF46938">
    <property type="entry name" value="CRAL/TRIO N-terminal domain"/>
    <property type="match status" value="1"/>
</dbReference>
<dbReference type="InterPro" id="IPR001251">
    <property type="entry name" value="CRAL-TRIO_dom"/>
</dbReference>
<organism evidence="2">
    <name type="scientific">Timema cristinae</name>
    <name type="common">Walking stick</name>
    <dbReference type="NCBI Taxonomy" id="61476"/>
    <lineage>
        <taxon>Eukaryota</taxon>
        <taxon>Metazoa</taxon>
        <taxon>Ecdysozoa</taxon>
        <taxon>Arthropoda</taxon>
        <taxon>Hexapoda</taxon>
        <taxon>Insecta</taxon>
        <taxon>Pterygota</taxon>
        <taxon>Neoptera</taxon>
        <taxon>Polyneoptera</taxon>
        <taxon>Phasmatodea</taxon>
        <taxon>Timematodea</taxon>
        <taxon>Timematoidea</taxon>
        <taxon>Timematidae</taxon>
        <taxon>Timema</taxon>
    </lineage>
</organism>
<accession>A0A7R9CJK9</accession>
<dbReference type="PROSITE" id="PS50191">
    <property type="entry name" value="CRAL_TRIO"/>
    <property type="match status" value="1"/>
</dbReference>
<dbReference type="SMART" id="SM01100">
    <property type="entry name" value="CRAL_TRIO_N"/>
    <property type="match status" value="1"/>
</dbReference>
<dbReference type="InterPro" id="IPR011074">
    <property type="entry name" value="CRAL/TRIO_N_dom"/>
</dbReference>
<reference evidence="2" key="1">
    <citation type="submission" date="2020-11" db="EMBL/GenBank/DDBJ databases">
        <authorList>
            <person name="Tran Van P."/>
        </authorList>
    </citation>
    <scope>NUCLEOTIDE SEQUENCE</scope>
</reference>
<dbReference type="EMBL" id="OC317291">
    <property type="protein sequence ID" value="CAD7395938.1"/>
    <property type="molecule type" value="Genomic_DNA"/>
</dbReference>
<dbReference type="PANTHER" id="PTHR10174">
    <property type="entry name" value="ALPHA-TOCOPHEROL TRANSFER PROTEIN-RELATED"/>
    <property type="match status" value="1"/>
</dbReference>
<proteinExistence type="predicted"/>
<dbReference type="Pfam" id="PF00650">
    <property type="entry name" value="CRAL_TRIO"/>
    <property type="match status" value="2"/>
</dbReference>
<dbReference type="SUPFAM" id="SSF52087">
    <property type="entry name" value="CRAL/TRIO domain"/>
    <property type="match status" value="2"/>
</dbReference>
<evidence type="ECO:0000313" key="2">
    <source>
        <dbReference type="EMBL" id="CAD7395938.1"/>
    </source>
</evidence>
<dbReference type="Gene3D" id="3.40.525.10">
    <property type="entry name" value="CRAL-TRIO lipid binding domain"/>
    <property type="match status" value="2"/>
</dbReference>
<dbReference type="CDD" id="cd00170">
    <property type="entry name" value="SEC14"/>
    <property type="match status" value="1"/>
</dbReference>
<dbReference type="SMART" id="SM00516">
    <property type="entry name" value="SEC14"/>
    <property type="match status" value="1"/>
</dbReference>